<keyword evidence="2" id="KW-0472">Membrane</keyword>
<dbReference type="Proteomes" id="UP001281761">
    <property type="component" value="Unassembled WGS sequence"/>
</dbReference>
<feature type="transmembrane region" description="Helical" evidence="2">
    <location>
        <begin position="32"/>
        <end position="54"/>
    </location>
</feature>
<gene>
    <name evidence="3" type="ORF">BLNAU_10472</name>
</gene>
<reference evidence="3 4" key="1">
    <citation type="journal article" date="2022" name="bioRxiv">
        <title>Genomics of Preaxostyla Flagellates Illuminates Evolutionary Transitions and the Path Towards Mitochondrial Loss.</title>
        <authorList>
            <person name="Novak L.V.F."/>
            <person name="Treitli S.C."/>
            <person name="Pyrih J."/>
            <person name="Halakuc P."/>
            <person name="Pipaliya S.V."/>
            <person name="Vacek V."/>
            <person name="Brzon O."/>
            <person name="Soukal P."/>
            <person name="Eme L."/>
            <person name="Dacks J.B."/>
            <person name="Karnkowska A."/>
            <person name="Elias M."/>
            <person name="Hampl V."/>
        </authorList>
    </citation>
    <scope>NUCLEOTIDE SEQUENCE [LARGE SCALE GENOMIC DNA]</scope>
    <source>
        <strain evidence="3">NAU3</strain>
        <tissue evidence="3">Gut</tissue>
    </source>
</reference>
<feature type="region of interest" description="Disordered" evidence="1">
    <location>
        <begin position="120"/>
        <end position="186"/>
    </location>
</feature>
<protein>
    <submittedName>
        <fullName evidence="3">Uncharacterized protein</fullName>
    </submittedName>
</protein>
<accession>A0ABQ9XQA1</accession>
<sequence>MPLPCIFITLVLLTNVALPILIMFLRRFPQYLTVACLALSLLLSRSSFFMLPFFKDMTNAFPQQCVLISHEVEMNEMGNAQYQILTRKVDDPTKSSVSLIIPTQPTPIVSFTPAMPSSLQSAPTHSLVGPSQVQTKPPTVQPPSSPTPVTLFVNNQKNRKLPHNQSTRQINQTTSRPPTSGHMTFNSGATEQGQYYVCVRNFETVDWALCIDASCAIFEKSEATPKTYCTLTAQQLAREKKDAHSTTRSSDSANDPSKSCAYRLIYRRVETELVTKDELTAVKRDSE</sequence>
<organism evidence="3 4">
    <name type="scientific">Blattamonas nauphoetae</name>
    <dbReference type="NCBI Taxonomy" id="2049346"/>
    <lineage>
        <taxon>Eukaryota</taxon>
        <taxon>Metamonada</taxon>
        <taxon>Preaxostyla</taxon>
        <taxon>Oxymonadida</taxon>
        <taxon>Blattamonas</taxon>
    </lineage>
</organism>
<feature type="transmembrane region" description="Helical" evidence="2">
    <location>
        <begin position="6"/>
        <end position="25"/>
    </location>
</feature>
<evidence type="ECO:0000256" key="1">
    <source>
        <dbReference type="SAM" id="MobiDB-lite"/>
    </source>
</evidence>
<evidence type="ECO:0000256" key="2">
    <source>
        <dbReference type="SAM" id="Phobius"/>
    </source>
</evidence>
<proteinExistence type="predicted"/>
<evidence type="ECO:0000313" key="4">
    <source>
        <dbReference type="Proteomes" id="UP001281761"/>
    </source>
</evidence>
<feature type="compositionally biased region" description="Polar residues" evidence="1">
    <location>
        <begin position="163"/>
        <end position="186"/>
    </location>
</feature>
<keyword evidence="2" id="KW-1133">Transmembrane helix</keyword>
<keyword evidence="2" id="KW-0812">Transmembrane</keyword>
<keyword evidence="4" id="KW-1185">Reference proteome</keyword>
<name>A0ABQ9XQA1_9EUKA</name>
<evidence type="ECO:0000313" key="3">
    <source>
        <dbReference type="EMBL" id="KAK2954621.1"/>
    </source>
</evidence>
<comment type="caution">
    <text evidence="3">The sequence shown here is derived from an EMBL/GenBank/DDBJ whole genome shotgun (WGS) entry which is preliminary data.</text>
</comment>
<dbReference type="EMBL" id="JARBJD010000076">
    <property type="protein sequence ID" value="KAK2954621.1"/>
    <property type="molecule type" value="Genomic_DNA"/>
</dbReference>